<evidence type="ECO:0000313" key="3">
    <source>
        <dbReference type="Proteomes" id="UP000176944"/>
    </source>
</evidence>
<dbReference type="PIRSF" id="PIRSF000994">
    <property type="entry name" value="Restrict_endonuc_II_XhoI"/>
    <property type="match status" value="1"/>
</dbReference>
<comment type="catalytic activity">
    <reaction evidence="1">
        <text>Endonucleolytic cleavage of DNA to give specific double-stranded fragments with terminal 5'-phosphates.</text>
        <dbReference type="EC" id="3.1.21.4"/>
    </reaction>
</comment>
<evidence type="ECO:0000313" key="2">
    <source>
        <dbReference type="EMBL" id="AOY79356.1"/>
    </source>
</evidence>
<dbReference type="GO" id="GO:0003677">
    <property type="term" value="F:DNA binding"/>
    <property type="evidence" value="ECO:0007669"/>
    <property type="project" value="UniProtKB-UniRule"/>
</dbReference>
<sequence length="248" mass="27407">MSIDLGNYEVKARKAIQLFWGNREAARQKQIESGNPDQGERAGVTGGKNMDGFLTIIADIVSLNGLGAANICLKKRVLTLPGYFRPTKLWDLLIMNHGRLIAAIELKSQVGPSFGNNFNNRTEEAIGTTVDLWTAYREGAFGENPPPFVGWLILLEDCDESRSPVRDSAPHFPVFQEFNGASYADRYNILCRKLIQEQLYTTGTLLISPRSAISTGDYSELSEMTRLKTFITTFAGHIAAEAARANNS</sequence>
<name>A0A1D9FVF6_MOOP1</name>
<comment type="similarity">
    <text evidence="1">Belongs to the XhoI type II restriction endonuclease family.</text>
</comment>
<gene>
    <name evidence="2" type="ORF">BJP36_04920</name>
</gene>
<dbReference type="EMBL" id="CP017708">
    <property type="protein sequence ID" value="AOY79356.1"/>
    <property type="molecule type" value="Genomic_DNA"/>
</dbReference>
<organism evidence="2 3">
    <name type="scientific">Moorena producens (strain JHB)</name>
    <dbReference type="NCBI Taxonomy" id="1454205"/>
    <lineage>
        <taxon>Bacteria</taxon>
        <taxon>Bacillati</taxon>
        <taxon>Cyanobacteriota</taxon>
        <taxon>Cyanophyceae</taxon>
        <taxon>Coleofasciculales</taxon>
        <taxon>Coleofasciculaceae</taxon>
        <taxon>Moorena</taxon>
    </lineage>
</organism>
<keyword evidence="1 2" id="KW-0255">Endonuclease</keyword>
<accession>A0A1D9FVF6</accession>
<keyword evidence="1" id="KW-0378">Hydrolase</keyword>
<dbReference type="GO" id="GO:0009307">
    <property type="term" value="P:DNA restriction-modification system"/>
    <property type="evidence" value="ECO:0007669"/>
    <property type="project" value="UniProtKB-UniRule"/>
</dbReference>
<dbReference type="InterPro" id="IPR007636">
    <property type="entry name" value="Restrct_endonuc_II_XhoI"/>
</dbReference>
<comment type="function">
    <text evidence="1">A P subtype restriction enzyme that recognizes the double-stranded sequence 5'-CTCGAG-3' and cleaves after C-1.</text>
</comment>
<keyword evidence="1" id="KW-0680">Restriction system</keyword>
<keyword evidence="1" id="KW-0540">Nuclease</keyword>
<reference evidence="3" key="1">
    <citation type="submission" date="2016-10" db="EMBL/GenBank/DDBJ databases">
        <title>Comparative genomics uncovers the prolific and rare metabolic potential of the cyanobacterial genus Moorea.</title>
        <authorList>
            <person name="Leao T."/>
            <person name="Castelao G."/>
            <person name="Korobeynikov A."/>
            <person name="Monroe E.A."/>
            <person name="Podell S."/>
            <person name="Glukhov E."/>
            <person name="Allen E."/>
            <person name="Gerwick W.H."/>
            <person name="Gerwick L."/>
        </authorList>
    </citation>
    <scope>NUCLEOTIDE SEQUENCE [LARGE SCALE GENOMIC DNA]</scope>
    <source>
        <strain evidence="3">JHB</strain>
    </source>
</reference>
<dbReference type="Pfam" id="PF04555">
    <property type="entry name" value="XhoI"/>
    <property type="match status" value="1"/>
</dbReference>
<dbReference type="GO" id="GO:0009036">
    <property type="term" value="F:type II site-specific deoxyribonuclease activity"/>
    <property type="evidence" value="ECO:0007669"/>
    <property type="project" value="UniProtKB-UniRule"/>
</dbReference>
<dbReference type="EC" id="3.1.21.4" evidence="1"/>
<proteinExistence type="inferred from homology"/>
<dbReference type="Proteomes" id="UP000176944">
    <property type="component" value="Chromosome"/>
</dbReference>
<dbReference type="REBASE" id="162646">
    <property type="entry name" value="MprJHBORF4925P"/>
</dbReference>
<protein>
    <recommendedName>
        <fullName evidence="1">Type-2 restriction enzyme</fullName>
        <ecNumber evidence="1">3.1.21.4</ecNumber>
    </recommendedName>
</protein>
<dbReference type="AlphaFoldDB" id="A0A1D9FVF6"/>
<evidence type="ECO:0000256" key="1">
    <source>
        <dbReference type="PIRNR" id="PIRNR000994"/>
    </source>
</evidence>